<dbReference type="PANTHER" id="PTHR43221">
    <property type="entry name" value="PROTEASE HTPX"/>
    <property type="match status" value="1"/>
</dbReference>
<dbReference type="KEGG" id="dak:DaAHT2_0005"/>
<dbReference type="eggNOG" id="COG0457">
    <property type="taxonomic scope" value="Bacteria"/>
</dbReference>
<keyword evidence="11" id="KW-0802">TPR repeat</keyword>
<dbReference type="SUPFAM" id="SSF48452">
    <property type="entry name" value="TPR-like"/>
    <property type="match status" value="1"/>
</dbReference>
<evidence type="ECO:0000256" key="4">
    <source>
        <dbReference type="ARBA" id="ARBA00022692"/>
    </source>
</evidence>
<organism evidence="14 15">
    <name type="scientific">Desulfurivibrio alkaliphilus (strain DSM 19089 / UNIQEM U267 / AHT2)</name>
    <dbReference type="NCBI Taxonomy" id="589865"/>
    <lineage>
        <taxon>Bacteria</taxon>
        <taxon>Pseudomonadati</taxon>
        <taxon>Thermodesulfobacteriota</taxon>
        <taxon>Desulfobulbia</taxon>
        <taxon>Desulfobulbales</taxon>
        <taxon>Desulfobulbaceae</taxon>
        <taxon>Desulfurivibrio</taxon>
    </lineage>
</organism>
<sequence>MPYNNLIYLLVVIIILATRGIPDEPAFSGPVTFLLLAGKTLLFAALCHYYFRRPGPFQASAYFSLEKRLSILAVFNFALDVYLLDIKFYFASLPGSTLLPTLVPYAGVALFLCYLVLVWNRSRPAYNLIFGGNHSGQAFLLSNLKLNLVILLPWLLITFVADLLRLTPLEPVKRLLTSAWGEPLLILTFFLLLLLVFPWLATRLWGCQPLPDGPLRRRLEEFCRHHRVGFREIMLWPLFEGRLLTAGVMGLSRHFRYLLITPGLLQTVNQEELEAVVAHEIGHVRHRHLPLYLLFFLGFALLAHLASLPMLAVLLNSELLGGLMAVSGQTAGAIISLLGTVTLLTLVIVYFRFIFGFFMRNFERQADLYALSAMGHAAPLIRVFEKIAGPDGRIRDLPSWHHFSLGQRIDFLAACDDNPRLIKQHHRKVGRAMGLFLLLLLGLLLAFWQLPGEQAEEQARLRLAEIIIKEEIRREPENPVWRQHLGDLRYFQGEYRAAIGAYEEALGLAPEHPDVLNNLAWLLLTAEDTAVHDYPRALELALQAAALAPQAHILDTLAMAWWRNGERDKAVAAAKAALAASDNGRYYRQQLEKFRRQAPPQPPEPKP</sequence>
<dbReference type="GO" id="GO:0006508">
    <property type="term" value="P:proteolysis"/>
    <property type="evidence" value="ECO:0007669"/>
    <property type="project" value="UniProtKB-KW"/>
</dbReference>
<feature type="transmembrane region" description="Helical" evidence="12">
    <location>
        <begin position="102"/>
        <end position="119"/>
    </location>
</feature>
<feature type="transmembrane region" description="Helical" evidence="12">
    <location>
        <begin position="184"/>
        <end position="201"/>
    </location>
</feature>
<dbReference type="GO" id="GO:0046872">
    <property type="term" value="F:metal ion binding"/>
    <property type="evidence" value="ECO:0007669"/>
    <property type="project" value="UniProtKB-KW"/>
</dbReference>
<feature type="transmembrane region" description="Helical" evidence="12">
    <location>
        <begin position="140"/>
        <end position="164"/>
    </location>
</feature>
<evidence type="ECO:0000256" key="3">
    <source>
        <dbReference type="ARBA" id="ARBA00022670"/>
    </source>
</evidence>
<keyword evidence="6" id="KW-0378">Hydrolase</keyword>
<evidence type="ECO:0000256" key="1">
    <source>
        <dbReference type="ARBA" id="ARBA00001947"/>
    </source>
</evidence>
<evidence type="ECO:0000256" key="10">
    <source>
        <dbReference type="ARBA" id="ARBA00023136"/>
    </source>
</evidence>
<dbReference type="GO" id="GO:0004222">
    <property type="term" value="F:metalloendopeptidase activity"/>
    <property type="evidence" value="ECO:0007669"/>
    <property type="project" value="InterPro"/>
</dbReference>
<dbReference type="Pfam" id="PF01435">
    <property type="entry name" value="Peptidase_M48"/>
    <property type="match status" value="1"/>
</dbReference>
<evidence type="ECO:0000313" key="15">
    <source>
        <dbReference type="Proteomes" id="UP000001508"/>
    </source>
</evidence>
<dbReference type="EMBL" id="CP001940">
    <property type="protein sequence ID" value="ADH84722.1"/>
    <property type="molecule type" value="Genomic_DNA"/>
</dbReference>
<keyword evidence="3" id="KW-0645">Protease</keyword>
<reference evidence="15" key="1">
    <citation type="submission" date="2010-02" db="EMBL/GenBank/DDBJ databases">
        <title>Complete sequence of Desulfurivibrio alkaliphilus AHT2.</title>
        <authorList>
            <consortium name="US DOE Joint Genome Institute"/>
            <person name="Pitluck S."/>
            <person name="Chertkov O."/>
            <person name="Detter J.C."/>
            <person name="Han C."/>
            <person name="Tapia R."/>
            <person name="Larimer F."/>
            <person name="Land M."/>
            <person name="Hauser L."/>
            <person name="Kyrpides N."/>
            <person name="Mikhailova N."/>
            <person name="Sorokin D.Y."/>
            <person name="Muyzer G."/>
            <person name="Woyke T."/>
        </authorList>
    </citation>
    <scope>NUCLEOTIDE SEQUENCE [LARGE SCALE GENOMIC DNA]</scope>
    <source>
        <strain evidence="15">DSM 19089 / UNIQEM U267 / AHT2</strain>
    </source>
</reference>
<keyword evidence="4 12" id="KW-0812">Transmembrane</keyword>
<gene>
    <name evidence="14" type="ordered locus">DaAHT2_0005</name>
</gene>
<protein>
    <submittedName>
        <fullName evidence="14">Peptidase M48 Ste24p</fullName>
    </submittedName>
</protein>
<evidence type="ECO:0000256" key="9">
    <source>
        <dbReference type="ARBA" id="ARBA00023049"/>
    </source>
</evidence>
<dbReference type="HOGENOM" id="CLU_030786_0_0_7"/>
<feature type="transmembrane region" description="Helical" evidence="12">
    <location>
        <begin position="334"/>
        <end position="355"/>
    </location>
</feature>
<keyword evidence="9" id="KW-0482">Metalloprotease</keyword>
<dbReference type="STRING" id="589865.DaAHT2_0005"/>
<accession>D6Z565</accession>
<dbReference type="InterPro" id="IPR050083">
    <property type="entry name" value="HtpX_protease"/>
</dbReference>
<evidence type="ECO:0000256" key="8">
    <source>
        <dbReference type="ARBA" id="ARBA00022989"/>
    </source>
</evidence>
<comment type="cofactor">
    <cofactor evidence="1">
        <name>Zn(2+)</name>
        <dbReference type="ChEBI" id="CHEBI:29105"/>
    </cofactor>
</comment>
<dbReference type="Gene3D" id="3.30.2010.10">
    <property type="entry name" value="Metalloproteases ('zincins'), catalytic domain"/>
    <property type="match status" value="1"/>
</dbReference>
<dbReference type="OrthoDB" id="255388at2"/>
<dbReference type="InterPro" id="IPR001915">
    <property type="entry name" value="Peptidase_M48"/>
</dbReference>
<keyword evidence="7" id="KW-0862">Zinc</keyword>
<feature type="domain" description="Peptidase M48" evidence="13">
    <location>
        <begin position="256"/>
        <end position="398"/>
    </location>
</feature>
<feature type="transmembrane region" description="Helical" evidence="12">
    <location>
        <begin position="30"/>
        <end position="51"/>
    </location>
</feature>
<keyword evidence="10 12" id="KW-0472">Membrane</keyword>
<feature type="transmembrane region" description="Helical" evidence="12">
    <location>
        <begin position="429"/>
        <end position="450"/>
    </location>
</feature>
<evidence type="ECO:0000256" key="5">
    <source>
        <dbReference type="ARBA" id="ARBA00022723"/>
    </source>
</evidence>
<keyword evidence="5" id="KW-0479">Metal-binding</keyword>
<evidence type="ECO:0000256" key="11">
    <source>
        <dbReference type="PROSITE-ProRule" id="PRU00339"/>
    </source>
</evidence>
<evidence type="ECO:0000256" key="7">
    <source>
        <dbReference type="ARBA" id="ARBA00022833"/>
    </source>
</evidence>
<dbReference type="SMART" id="SM00028">
    <property type="entry name" value="TPR"/>
    <property type="match status" value="2"/>
</dbReference>
<dbReference type="Gene3D" id="1.25.40.10">
    <property type="entry name" value="Tetratricopeptide repeat domain"/>
    <property type="match status" value="1"/>
</dbReference>
<dbReference type="PANTHER" id="PTHR43221:SF2">
    <property type="entry name" value="PROTEASE HTPX HOMOLOG"/>
    <property type="match status" value="1"/>
</dbReference>
<evidence type="ECO:0000256" key="12">
    <source>
        <dbReference type="SAM" id="Phobius"/>
    </source>
</evidence>
<evidence type="ECO:0000256" key="6">
    <source>
        <dbReference type="ARBA" id="ARBA00022801"/>
    </source>
</evidence>
<dbReference type="InterPro" id="IPR019734">
    <property type="entry name" value="TPR_rpt"/>
</dbReference>
<dbReference type="eggNOG" id="COG0501">
    <property type="taxonomic scope" value="Bacteria"/>
</dbReference>
<evidence type="ECO:0000313" key="14">
    <source>
        <dbReference type="EMBL" id="ADH84722.1"/>
    </source>
</evidence>
<keyword evidence="2" id="KW-1003">Cell membrane</keyword>
<dbReference type="AlphaFoldDB" id="D6Z565"/>
<dbReference type="Proteomes" id="UP000001508">
    <property type="component" value="Chromosome"/>
</dbReference>
<feature type="transmembrane region" description="Helical" evidence="12">
    <location>
        <begin position="71"/>
        <end position="90"/>
    </location>
</feature>
<dbReference type="InParanoid" id="D6Z565"/>
<name>D6Z565_DESAT</name>
<evidence type="ECO:0000259" key="13">
    <source>
        <dbReference type="Pfam" id="PF01435"/>
    </source>
</evidence>
<evidence type="ECO:0000256" key="2">
    <source>
        <dbReference type="ARBA" id="ARBA00022475"/>
    </source>
</evidence>
<keyword evidence="8 12" id="KW-1133">Transmembrane helix</keyword>
<dbReference type="CDD" id="cd07345">
    <property type="entry name" value="M48A_Ste24p-like"/>
    <property type="match status" value="1"/>
</dbReference>
<dbReference type="PROSITE" id="PS50005">
    <property type="entry name" value="TPR"/>
    <property type="match status" value="1"/>
</dbReference>
<keyword evidence="15" id="KW-1185">Reference proteome</keyword>
<feature type="repeat" description="TPR" evidence="11">
    <location>
        <begin position="479"/>
        <end position="512"/>
    </location>
</feature>
<dbReference type="RefSeq" id="WP_013162253.1">
    <property type="nucleotide sequence ID" value="NC_014216.1"/>
</dbReference>
<dbReference type="InterPro" id="IPR011990">
    <property type="entry name" value="TPR-like_helical_dom_sf"/>
</dbReference>
<proteinExistence type="predicted"/>
<feature type="transmembrane region" description="Helical" evidence="12">
    <location>
        <begin position="291"/>
        <end position="314"/>
    </location>
</feature>